<accession>A0A838CS05</accession>
<evidence type="ECO:0000256" key="3">
    <source>
        <dbReference type="ARBA" id="ARBA00022723"/>
    </source>
</evidence>
<dbReference type="Gene3D" id="3.90.79.10">
    <property type="entry name" value="Nucleoside Triphosphate Pyrophosphohydrolase"/>
    <property type="match status" value="1"/>
</dbReference>
<comment type="cofactor">
    <cofactor evidence="2">
        <name>Mg(2+)</name>
        <dbReference type="ChEBI" id="CHEBI:18420"/>
    </cofactor>
</comment>
<comment type="caution">
    <text evidence="8">The sequence shown here is derived from an EMBL/GenBank/DDBJ whole genome shotgun (WGS) entry which is preliminary data.</text>
</comment>
<keyword evidence="5" id="KW-0460">Magnesium</keyword>
<dbReference type="RefSeq" id="WP_181471966.1">
    <property type="nucleotide sequence ID" value="NZ_JACEFG010000002.1"/>
</dbReference>
<evidence type="ECO:0000256" key="5">
    <source>
        <dbReference type="ARBA" id="ARBA00022842"/>
    </source>
</evidence>
<keyword evidence="9" id="KW-1185">Reference proteome</keyword>
<evidence type="ECO:0000256" key="6">
    <source>
        <dbReference type="ARBA" id="ARBA00023211"/>
    </source>
</evidence>
<feature type="domain" description="Nudix hydrolase" evidence="7">
    <location>
        <begin position="22"/>
        <end position="157"/>
    </location>
</feature>
<reference evidence="8 9" key="1">
    <citation type="journal article" date="2004" name="Extremophiles">
        <title>Halobacillus locisalis sp. nov., a halophilic bacterium isolated from a marine solar saltern of the Yellow Sea in Korea.</title>
        <authorList>
            <person name="Yoon J.H."/>
            <person name="Kang K.H."/>
            <person name="Oh T.K."/>
            <person name="Park Y.H."/>
        </authorList>
    </citation>
    <scope>NUCLEOTIDE SEQUENCE [LARGE SCALE GENOMIC DNA]</scope>
    <source>
        <strain evidence="8 9">KCTC 3788</strain>
    </source>
</reference>
<dbReference type="GO" id="GO:0010945">
    <property type="term" value="F:coenzyme A diphosphatase activity"/>
    <property type="evidence" value="ECO:0007669"/>
    <property type="project" value="InterPro"/>
</dbReference>
<dbReference type="Proteomes" id="UP000571017">
    <property type="component" value="Unassembled WGS sequence"/>
</dbReference>
<dbReference type="GO" id="GO:0046872">
    <property type="term" value="F:metal ion binding"/>
    <property type="evidence" value="ECO:0007669"/>
    <property type="project" value="UniProtKB-KW"/>
</dbReference>
<sequence>MNAEQIIKKMTAHTPAVLGNESYRNYSILLPFIEKEGELHLVFEVRSLNMRRQPGEICFPGGRVDEEDDREKDTAVREAMEELGIANGDITQVYPFDYMVSPFGMKVSTYVGFMNCSEAEMEPNPAEVEEVFTVPLSFFLNTKPDAHYVRMKVEPEDDFPFDLIPGGENYNWTTQRFPEYFYQYGDKVIWGLTASVILHFIEMIQSSTD</sequence>
<dbReference type="InterPro" id="IPR000086">
    <property type="entry name" value="NUDIX_hydrolase_dom"/>
</dbReference>
<evidence type="ECO:0000313" key="9">
    <source>
        <dbReference type="Proteomes" id="UP000571017"/>
    </source>
</evidence>
<dbReference type="SUPFAM" id="SSF55811">
    <property type="entry name" value="Nudix"/>
    <property type="match status" value="1"/>
</dbReference>
<dbReference type="EMBL" id="JACEFG010000002">
    <property type="protein sequence ID" value="MBA2174912.1"/>
    <property type="molecule type" value="Genomic_DNA"/>
</dbReference>
<dbReference type="InterPro" id="IPR045121">
    <property type="entry name" value="CoAse"/>
</dbReference>
<organism evidence="8 9">
    <name type="scientific">Halobacillus locisalis</name>
    <dbReference type="NCBI Taxonomy" id="220753"/>
    <lineage>
        <taxon>Bacteria</taxon>
        <taxon>Bacillati</taxon>
        <taxon>Bacillota</taxon>
        <taxon>Bacilli</taxon>
        <taxon>Bacillales</taxon>
        <taxon>Bacillaceae</taxon>
        <taxon>Halobacillus</taxon>
    </lineage>
</organism>
<dbReference type="InterPro" id="IPR015797">
    <property type="entry name" value="NUDIX_hydrolase-like_dom_sf"/>
</dbReference>
<keyword evidence="4" id="KW-0378">Hydrolase</keyword>
<dbReference type="Pfam" id="PF00293">
    <property type="entry name" value="NUDIX"/>
    <property type="match status" value="1"/>
</dbReference>
<evidence type="ECO:0000256" key="1">
    <source>
        <dbReference type="ARBA" id="ARBA00001936"/>
    </source>
</evidence>
<evidence type="ECO:0000256" key="4">
    <source>
        <dbReference type="ARBA" id="ARBA00022801"/>
    </source>
</evidence>
<dbReference type="CDD" id="cd03426">
    <property type="entry name" value="NUDIX_CoAse_Nudt7"/>
    <property type="match status" value="1"/>
</dbReference>
<evidence type="ECO:0000313" key="8">
    <source>
        <dbReference type="EMBL" id="MBA2174912.1"/>
    </source>
</evidence>
<dbReference type="PROSITE" id="PS51462">
    <property type="entry name" value="NUDIX"/>
    <property type="match status" value="1"/>
</dbReference>
<evidence type="ECO:0000256" key="2">
    <source>
        <dbReference type="ARBA" id="ARBA00001946"/>
    </source>
</evidence>
<name>A0A838CS05_9BACI</name>
<evidence type="ECO:0000259" key="7">
    <source>
        <dbReference type="PROSITE" id="PS51462"/>
    </source>
</evidence>
<dbReference type="PANTHER" id="PTHR12992:SF11">
    <property type="entry name" value="MITOCHONDRIAL COENZYME A DIPHOSPHATASE NUDT8"/>
    <property type="match status" value="1"/>
</dbReference>
<protein>
    <submittedName>
        <fullName evidence="8">CoA pyrophosphatase</fullName>
    </submittedName>
</protein>
<gene>
    <name evidence="8" type="ORF">H0266_08405</name>
</gene>
<proteinExistence type="predicted"/>
<comment type="cofactor">
    <cofactor evidence="1">
        <name>Mn(2+)</name>
        <dbReference type="ChEBI" id="CHEBI:29035"/>
    </cofactor>
</comment>
<dbReference type="AlphaFoldDB" id="A0A838CS05"/>
<dbReference type="PANTHER" id="PTHR12992">
    <property type="entry name" value="NUDIX HYDROLASE"/>
    <property type="match status" value="1"/>
</dbReference>
<keyword evidence="6" id="KW-0464">Manganese</keyword>
<keyword evidence="3" id="KW-0479">Metal-binding</keyword>